<feature type="transmembrane region" description="Helical" evidence="8">
    <location>
        <begin position="214"/>
        <end position="246"/>
    </location>
</feature>
<comment type="subcellular location">
    <subcellularLocation>
        <location evidence="1">Cell inner membrane</location>
        <topology evidence="1">Multi-pass membrane protein</topology>
    </subcellularLocation>
    <subcellularLocation>
        <location evidence="8">Cell membrane</location>
        <topology evidence="8">Multi-pass membrane protein</topology>
    </subcellularLocation>
</comment>
<reference evidence="10 11" key="1">
    <citation type="submission" date="2019-07" db="EMBL/GenBank/DDBJ databases">
        <title>Whole genome shotgun sequence of Reyranella soli NBRC 108950.</title>
        <authorList>
            <person name="Hosoyama A."/>
            <person name="Uohara A."/>
            <person name="Ohji S."/>
            <person name="Ichikawa N."/>
        </authorList>
    </citation>
    <scope>NUCLEOTIDE SEQUENCE [LARGE SCALE GENOMIC DNA]</scope>
    <source>
        <strain evidence="10 11">NBRC 108950</strain>
    </source>
</reference>
<evidence type="ECO:0000256" key="4">
    <source>
        <dbReference type="ARBA" id="ARBA00022519"/>
    </source>
</evidence>
<dbReference type="AlphaFoldDB" id="A0A512N316"/>
<evidence type="ECO:0000256" key="6">
    <source>
        <dbReference type="ARBA" id="ARBA00022989"/>
    </source>
</evidence>
<evidence type="ECO:0000256" key="7">
    <source>
        <dbReference type="ARBA" id="ARBA00023136"/>
    </source>
</evidence>
<keyword evidence="11" id="KW-1185">Reference proteome</keyword>
<dbReference type="InterPro" id="IPR035906">
    <property type="entry name" value="MetI-like_sf"/>
</dbReference>
<evidence type="ECO:0000256" key="8">
    <source>
        <dbReference type="RuleBase" id="RU363032"/>
    </source>
</evidence>
<feature type="domain" description="ABC transmembrane type-1" evidence="9">
    <location>
        <begin position="76"/>
        <end position="284"/>
    </location>
</feature>
<feature type="transmembrane region" description="Helical" evidence="8">
    <location>
        <begin position="540"/>
        <end position="560"/>
    </location>
</feature>
<evidence type="ECO:0000313" key="10">
    <source>
        <dbReference type="EMBL" id="GEP53384.1"/>
    </source>
</evidence>
<feature type="transmembrane region" description="Helical" evidence="8">
    <location>
        <begin position="497"/>
        <end position="520"/>
    </location>
</feature>
<feature type="transmembrane region" description="Helical" evidence="8">
    <location>
        <begin position="313"/>
        <end position="333"/>
    </location>
</feature>
<keyword evidence="7 8" id="KW-0472">Membrane</keyword>
<feature type="transmembrane region" description="Helical" evidence="8">
    <location>
        <begin position="157"/>
        <end position="179"/>
    </location>
</feature>
<comment type="caution">
    <text evidence="10">The sequence shown here is derived from an EMBL/GenBank/DDBJ whole genome shotgun (WGS) entry which is preliminary data.</text>
</comment>
<feature type="transmembrane region" description="Helical" evidence="8">
    <location>
        <begin position="375"/>
        <end position="396"/>
    </location>
</feature>
<dbReference type="PANTHER" id="PTHR43357:SF4">
    <property type="entry name" value="INNER MEMBRANE ABC TRANSPORTER PERMEASE PROTEIN YDCV"/>
    <property type="match status" value="1"/>
</dbReference>
<proteinExistence type="inferred from homology"/>
<gene>
    <name evidence="10" type="ORF">RSO01_05500</name>
</gene>
<dbReference type="OrthoDB" id="27542at2"/>
<protein>
    <submittedName>
        <fullName evidence="10">ABC transporter substrate-binding protein</fullName>
    </submittedName>
</protein>
<dbReference type="Proteomes" id="UP000321058">
    <property type="component" value="Unassembled WGS sequence"/>
</dbReference>
<name>A0A512N316_9HYPH</name>
<evidence type="ECO:0000259" key="9">
    <source>
        <dbReference type="PROSITE" id="PS50928"/>
    </source>
</evidence>
<dbReference type="SUPFAM" id="SSF161098">
    <property type="entry name" value="MetI-like"/>
    <property type="match status" value="2"/>
</dbReference>
<keyword evidence="2 8" id="KW-0813">Transport</keyword>
<dbReference type="Pfam" id="PF00528">
    <property type="entry name" value="BPD_transp_1"/>
    <property type="match status" value="2"/>
</dbReference>
<sequence>MTVTAPALSTPDAPRRAISFDSTWLIWIAIIAVLLFLVVSPFIYLVVTSFTAEKTGGFTFANYLTAYGRARYVDALLNSLKLGGAAAALAGLFAIPLAWAVARTDMPGRGLTRVLVLMTFITPPYTGAVAWILLAGPNAGWLNRFFMMVTGAEAGPFNIYSFSGLALVIALYSFPYIFIFTTAALELVSSEMEDAANILGAGAWRTMRRVTLPLALPAILGGLIICFLEAIALFGSPAMIAIPARFNVVTTQLFQFFGNPVRVEVAAAYAMPLLGVTILLILIQRLMTRRKGFVALTGKGGERRAIRLGPWRWAMFGYAMLIAALAVFLPYLFLFQAAFAKAWGRGFGLDNLSLRNFHFVLFEHATAAKSVLNSFLYAGVSATAVVILTLGVAYIVTRRLVPFGGILGFLCIAPFVIPGVVLAIGFYAAYAPPPLALYGTALILILAFTTRFLPIGYVNASAAIRSLNPEMEEAVRVLGGSRLTALRRVVAPLLKRSLLGAWLLIFIPATRELSAAIFLYGPNTKVASVMIFDMSEEGNFEYLAALALILQVLTLPLLWIGQKALGRDFMLRRNAT</sequence>
<dbReference type="PROSITE" id="PS50928">
    <property type="entry name" value="ABC_TM1"/>
    <property type="match status" value="2"/>
</dbReference>
<feature type="transmembrane region" description="Helical" evidence="8">
    <location>
        <begin position="266"/>
        <end position="283"/>
    </location>
</feature>
<dbReference type="GO" id="GO:0055085">
    <property type="term" value="P:transmembrane transport"/>
    <property type="evidence" value="ECO:0007669"/>
    <property type="project" value="InterPro"/>
</dbReference>
<evidence type="ECO:0000256" key="3">
    <source>
        <dbReference type="ARBA" id="ARBA00022475"/>
    </source>
</evidence>
<feature type="domain" description="ABC transmembrane type-1" evidence="9">
    <location>
        <begin position="371"/>
        <end position="561"/>
    </location>
</feature>
<feature type="transmembrane region" description="Helical" evidence="8">
    <location>
        <begin position="435"/>
        <end position="458"/>
    </location>
</feature>
<keyword evidence="4" id="KW-0997">Cell inner membrane</keyword>
<comment type="similarity">
    <text evidence="8">Belongs to the binding-protein-dependent transport system permease family.</text>
</comment>
<evidence type="ECO:0000313" key="11">
    <source>
        <dbReference type="Proteomes" id="UP000321058"/>
    </source>
</evidence>
<dbReference type="PANTHER" id="PTHR43357">
    <property type="entry name" value="INNER MEMBRANE ABC TRANSPORTER PERMEASE PROTEIN YDCV"/>
    <property type="match status" value="1"/>
</dbReference>
<feature type="transmembrane region" description="Helical" evidence="8">
    <location>
        <begin position="114"/>
        <end position="137"/>
    </location>
</feature>
<feature type="transmembrane region" description="Helical" evidence="8">
    <location>
        <begin position="82"/>
        <end position="102"/>
    </location>
</feature>
<organism evidence="10 11">
    <name type="scientific">Reyranella soli</name>
    <dbReference type="NCBI Taxonomy" id="1230389"/>
    <lineage>
        <taxon>Bacteria</taxon>
        <taxon>Pseudomonadati</taxon>
        <taxon>Pseudomonadota</taxon>
        <taxon>Alphaproteobacteria</taxon>
        <taxon>Hyphomicrobiales</taxon>
        <taxon>Reyranellaceae</taxon>
        <taxon>Reyranella</taxon>
    </lineage>
</organism>
<dbReference type="InterPro" id="IPR000515">
    <property type="entry name" value="MetI-like"/>
</dbReference>
<dbReference type="RefSeq" id="WP_147145976.1">
    <property type="nucleotide sequence ID" value="NZ_BKAJ01000008.1"/>
</dbReference>
<dbReference type="CDD" id="cd06261">
    <property type="entry name" value="TM_PBP2"/>
    <property type="match status" value="2"/>
</dbReference>
<dbReference type="GO" id="GO:0005886">
    <property type="term" value="C:plasma membrane"/>
    <property type="evidence" value="ECO:0007669"/>
    <property type="project" value="UniProtKB-SubCell"/>
</dbReference>
<dbReference type="EMBL" id="BKAJ01000008">
    <property type="protein sequence ID" value="GEP53384.1"/>
    <property type="molecule type" value="Genomic_DNA"/>
</dbReference>
<keyword evidence="6 8" id="KW-1133">Transmembrane helix</keyword>
<feature type="transmembrane region" description="Helical" evidence="8">
    <location>
        <begin position="24"/>
        <end position="47"/>
    </location>
</feature>
<keyword evidence="5 8" id="KW-0812">Transmembrane</keyword>
<keyword evidence="3" id="KW-1003">Cell membrane</keyword>
<accession>A0A512N316</accession>
<evidence type="ECO:0000256" key="5">
    <source>
        <dbReference type="ARBA" id="ARBA00022692"/>
    </source>
</evidence>
<evidence type="ECO:0000256" key="2">
    <source>
        <dbReference type="ARBA" id="ARBA00022448"/>
    </source>
</evidence>
<dbReference type="Gene3D" id="1.10.3720.10">
    <property type="entry name" value="MetI-like"/>
    <property type="match status" value="2"/>
</dbReference>
<evidence type="ECO:0000256" key="1">
    <source>
        <dbReference type="ARBA" id="ARBA00004429"/>
    </source>
</evidence>
<feature type="transmembrane region" description="Helical" evidence="8">
    <location>
        <begin position="403"/>
        <end position="429"/>
    </location>
</feature>